<keyword evidence="18" id="KW-1185">Reference proteome</keyword>
<dbReference type="EC" id="2.7.11.17" evidence="2"/>
<dbReference type="FunFam" id="3.10.450.50:FF:000001">
    <property type="entry name" value="calcium/calmodulin-dependent protein kinase type II subunit gamma isoform X1"/>
    <property type="match status" value="1"/>
</dbReference>
<dbReference type="InterPro" id="IPR017441">
    <property type="entry name" value="Protein_kinase_ATP_BS"/>
</dbReference>
<dbReference type="SUPFAM" id="SSF54427">
    <property type="entry name" value="NTF2-like"/>
    <property type="match status" value="1"/>
</dbReference>
<dbReference type="GO" id="GO:0043226">
    <property type="term" value="C:organelle"/>
    <property type="evidence" value="ECO:0007669"/>
    <property type="project" value="UniProtKB-ARBA"/>
</dbReference>
<dbReference type="SUPFAM" id="SSF56112">
    <property type="entry name" value="Protein kinase-like (PK-like)"/>
    <property type="match status" value="1"/>
</dbReference>
<dbReference type="GO" id="GO:0004683">
    <property type="term" value="F:calcium/calmodulin-dependent protein kinase activity"/>
    <property type="evidence" value="ECO:0007669"/>
    <property type="project" value="UniProtKB-EC"/>
</dbReference>
<keyword evidence="7" id="KW-0418">Kinase</keyword>
<accession>A0A8C7YJU7</accession>
<evidence type="ECO:0000256" key="3">
    <source>
        <dbReference type="ARBA" id="ARBA00022527"/>
    </source>
</evidence>
<evidence type="ECO:0000313" key="17">
    <source>
        <dbReference type="Ensembl" id="ENSOSIP00000028238.1"/>
    </source>
</evidence>
<dbReference type="GO" id="GO:0005524">
    <property type="term" value="F:ATP binding"/>
    <property type="evidence" value="ECO:0007669"/>
    <property type="project" value="UniProtKB-UniRule"/>
</dbReference>
<evidence type="ECO:0000256" key="13">
    <source>
        <dbReference type="ARBA" id="ARBA00064333"/>
    </source>
</evidence>
<evidence type="ECO:0000259" key="16">
    <source>
        <dbReference type="PROSITE" id="PS50011"/>
    </source>
</evidence>
<evidence type="ECO:0000313" key="18">
    <source>
        <dbReference type="Proteomes" id="UP000694383"/>
    </source>
</evidence>
<evidence type="ECO:0000256" key="4">
    <source>
        <dbReference type="ARBA" id="ARBA00022553"/>
    </source>
</evidence>
<evidence type="ECO:0000256" key="14">
    <source>
        <dbReference type="PROSITE-ProRule" id="PRU10141"/>
    </source>
</evidence>
<evidence type="ECO:0000256" key="12">
    <source>
        <dbReference type="ARBA" id="ARBA00056581"/>
    </source>
</evidence>
<dbReference type="InterPro" id="IPR008271">
    <property type="entry name" value="Ser/Thr_kinase_AS"/>
</dbReference>
<protein>
    <recommendedName>
        <fullName evidence="2">calcium/calmodulin-dependent protein kinase</fullName>
        <ecNumber evidence="2">2.7.11.17</ecNumber>
    </recommendedName>
</protein>
<dbReference type="AlphaFoldDB" id="A0A8C7YJU7"/>
<dbReference type="SMART" id="SM00220">
    <property type="entry name" value="S_TKc"/>
    <property type="match status" value="1"/>
</dbReference>
<evidence type="ECO:0000256" key="9">
    <source>
        <dbReference type="ARBA" id="ARBA00022860"/>
    </source>
</evidence>
<dbReference type="Gene3D" id="1.10.510.10">
    <property type="entry name" value="Transferase(Phosphotransferase) domain 1"/>
    <property type="match status" value="1"/>
</dbReference>
<keyword evidence="3 15" id="KW-0723">Serine/threonine-protein kinase</keyword>
<evidence type="ECO:0000256" key="10">
    <source>
        <dbReference type="ARBA" id="ARBA00047307"/>
    </source>
</evidence>
<keyword evidence="8 14" id="KW-0067">ATP-binding</keyword>
<dbReference type="Ensembl" id="ENSOSIT00000029768.1">
    <property type="protein sequence ID" value="ENSOSIP00000028238.1"/>
    <property type="gene ID" value="ENSOSIG00000012734.1"/>
</dbReference>
<reference evidence="17" key="1">
    <citation type="submission" date="2025-08" db="UniProtKB">
        <authorList>
            <consortium name="Ensembl"/>
        </authorList>
    </citation>
    <scope>IDENTIFICATION</scope>
</reference>
<keyword evidence="4" id="KW-0597">Phosphoprotein</keyword>
<dbReference type="FunFam" id="1.10.510.10:FF:000001">
    <property type="entry name" value="Calcium/calmodulin-dependent protein kinase type II subunit delta"/>
    <property type="match status" value="1"/>
</dbReference>
<evidence type="ECO:0000256" key="7">
    <source>
        <dbReference type="ARBA" id="ARBA00022777"/>
    </source>
</evidence>
<dbReference type="InterPro" id="IPR032710">
    <property type="entry name" value="NTF2-like_dom_sf"/>
</dbReference>
<sequence>MATTATSTRFTDEYQLYEELGKGAFSVVRRCVKKSSGQEYAAKIINTKKLSARDHQKLEREARICRLLKHPNIVRLHDSISEEGFHYLVFDLVTGGELFEDIVAREYYSEADASHCISQILESVNHIHQHDIVHRDLKPENLLLASKMKGAAVKLADFGLAIEVQGDQQAWFGFAGTPGYLSPEVLRKDPYGKPVDIWACGVILYILLVGYPPFWDEDQHKLYQQIKAGAYDFPSPEWDTVTPEAKNLINQMLTINPAKRITAEQALKHPWVCVKSMFETVECLRKFNARRKLKLKIQLRGAVLKAETGADSSLLLQESQSTVVHNPPDGVKVILVTCLPLCLCFVVSAARKQEIIKITEQLIEAINNGDFEAYTRICDPGLTSFEPEALGNLVEGMDFHKFYFENLLSKNSKPVHTTLLNPHVHLIGEDAACIAYIRLTQFVDSMGRPRSSQSEETRVWHRRDGKWLNVHFHCSGAPAAPLQ</sequence>
<evidence type="ECO:0000256" key="15">
    <source>
        <dbReference type="RuleBase" id="RU000304"/>
    </source>
</evidence>
<reference evidence="17" key="2">
    <citation type="submission" date="2025-09" db="UniProtKB">
        <authorList>
            <consortium name="Ensembl"/>
        </authorList>
    </citation>
    <scope>IDENTIFICATION</scope>
</reference>
<evidence type="ECO:0000256" key="2">
    <source>
        <dbReference type="ARBA" id="ARBA00012434"/>
    </source>
</evidence>
<dbReference type="PANTHER" id="PTHR24347">
    <property type="entry name" value="SERINE/THREONINE-PROTEIN KINASE"/>
    <property type="match status" value="1"/>
</dbReference>
<comment type="subunit">
    <text evidence="13">CAMK2 is composed of four different chains: alpha, beta, gamma, and delta. The different isoforms assemble into homo- or heteromultimeric holoenzymes composed of 8 to 12 subunits.</text>
</comment>
<dbReference type="Gene3D" id="3.30.200.20">
    <property type="entry name" value="Phosphorylase Kinase, domain 1"/>
    <property type="match status" value="1"/>
</dbReference>
<feature type="domain" description="Protein kinase" evidence="16">
    <location>
        <begin position="14"/>
        <end position="272"/>
    </location>
</feature>
<comment type="catalytic activity">
    <reaction evidence="11">
        <text>L-seryl-[protein] + ATP = O-phospho-L-seryl-[protein] + ADP + H(+)</text>
        <dbReference type="Rhea" id="RHEA:17989"/>
        <dbReference type="Rhea" id="RHEA-COMP:9863"/>
        <dbReference type="Rhea" id="RHEA-COMP:11604"/>
        <dbReference type="ChEBI" id="CHEBI:15378"/>
        <dbReference type="ChEBI" id="CHEBI:29999"/>
        <dbReference type="ChEBI" id="CHEBI:30616"/>
        <dbReference type="ChEBI" id="CHEBI:83421"/>
        <dbReference type="ChEBI" id="CHEBI:456216"/>
        <dbReference type="EC" id="2.7.11.17"/>
    </reaction>
</comment>
<dbReference type="Gene3D" id="6.10.140.620">
    <property type="match status" value="1"/>
</dbReference>
<keyword evidence="6 14" id="KW-0547">Nucleotide-binding</keyword>
<keyword evidence="9" id="KW-0112">Calmodulin-binding</keyword>
<dbReference type="GO" id="GO:0005516">
    <property type="term" value="F:calmodulin binding"/>
    <property type="evidence" value="ECO:0007669"/>
    <property type="project" value="UniProtKB-KW"/>
</dbReference>
<proteinExistence type="inferred from homology"/>
<dbReference type="Gene3D" id="3.10.450.50">
    <property type="match status" value="1"/>
</dbReference>
<dbReference type="PROSITE" id="PS50011">
    <property type="entry name" value="PROTEIN_KINASE_DOM"/>
    <property type="match status" value="1"/>
</dbReference>
<evidence type="ECO:0000256" key="6">
    <source>
        <dbReference type="ARBA" id="ARBA00022741"/>
    </source>
</evidence>
<dbReference type="CDD" id="cd14086">
    <property type="entry name" value="STKc_CaMKII"/>
    <property type="match status" value="1"/>
</dbReference>
<evidence type="ECO:0000256" key="1">
    <source>
        <dbReference type="ARBA" id="ARBA00005354"/>
    </source>
</evidence>
<comment type="similarity">
    <text evidence="1">Belongs to the protein kinase superfamily. CAMK Ser/Thr protein kinase family. CaMK subfamily.</text>
</comment>
<dbReference type="GeneTree" id="ENSGT00940000156481"/>
<keyword evidence="5" id="KW-0808">Transferase</keyword>
<name>A0A8C7YJU7_9TELE</name>
<dbReference type="PROSITE" id="PS00108">
    <property type="entry name" value="PROTEIN_KINASE_ST"/>
    <property type="match status" value="1"/>
</dbReference>
<comment type="function">
    <text evidence="12">CaM-kinase II (CAMK2) is a prominent kinase in the central nervous system.</text>
</comment>
<comment type="catalytic activity">
    <reaction evidence="10">
        <text>L-threonyl-[protein] + ATP = O-phospho-L-threonyl-[protein] + ADP + H(+)</text>
        <dbReference type="Rhea" id="RHEA:46608"/>
        <dbReference type="Rhea" id="RHEA-COMP:11060"/>
        <dbReference type="Rhea" id="RHEA-COMP:11605"/>
        <dbReference type="ChEBI" id="CHEBI:15378"/>
        <dbReference type="ChEBI" id="CHEBI:30013"/>
        <dbReference type="ChEBI" id="CHEBI:30616"/>
        <dbReference type="ChEBI" id="CHEBI:61977"/>
        <dbReference type="ChEBI" id="CHEBI:456216"/>
        <dbReference type="EC" id="2.7.11.17"/>
    </reaction>
</comment>
<dbReference type="Proteomes" id="UP000694383">
    <property type="component" value="Unplaced"/>
</dbReference>
<dbReference type="InterPro" id="IPR011009">
    <property type="entry name" value="Kinase-like_dom_sf"/>
</dbReference>
<dbReference type="FunFam" id="3.30.200.20:FF:000002">
    <property type="entry name" value="Calcium/calmodulin-dependent protein kinase type II subunit delta isoform 2"/>
    <property type="match status" value="1"/>
</dbReference>
<dbReference type="PROSITE" id="PS00107">
    <property type="entry name" value="PROTEIN_KINASE_ATP"/>
    <property type="match status" value="1"/>
</dbReference>
<feature type="binding site" evidence="14">
    <location>
        <position position="43"/>
    </location>
    <ligand>
        <name>ATP</name>
        <dbReference type="ChEBI" id="CHEBI:30616"/>
    </ligand>
</feature>
<evidence type="ECO:0000256" key="8">
    <source>
        <dbReference type="ARBA" id="ARBA00022840"/>
    </source>
</evidence>
<evidence type="ECO:0000256" key="5">
    <source>
        <dbReference type="ARBA" id="ARBA00022679"/>
    </source>
</evidence>
<evidence type="ECO:0000256" key="11">
    <source>
        <dbReference type="ARBA" id="ARBA00047430"/>
    </source>
</evidence>
<organism evidence="17 18">
    <name type="scientific">Oryzias sinensis</name>
    <name type="common">Chinese medaka</name>
    <dbReference type="NCBI Taxonomy" id="183150"/>
    <lineage>
        <taxon>Eukaryota</taxon>
        <taxon>Metazoa</taxon>
        <taxon>Chordata</taxon>
        <taxon>Craniata</taxon>
        <taxon>Vertebrata</taxon>
        <taxon>Euteleostomi</taxon>
        <taxon>Actinopterygii</taxon>
        <taxon>Neopterygii</taxon>
        <taxon>Teleostei</taxon>
        <taxon>Neoteleostei</taxon>
        <taxon>Acanthomorphata</taxon>
        <taxon>Ovalentaria</taxon>
        <taxon>Atherinomorphae</taxon>
        <taxon>Beloniformes</taxon>
        <taxon>Adrianichthyidae</taxon>
        <taxon>Oryziinae</taxon>
        <taxon>Oryzias</taxon>
    </lineage>
</organism>
<dbReference type="Pfam" id="PF00069">
    <property type="entry name" value="Pkinase"/>
    <property type="match status" value="1"/>
</dbReference>
<dbReference type="InterPro" id="IPR013543">
    <property type="entry name" value="Ca/CaM-dep_prot_kinase-assoc"/>
</dbReference>
<dbReference type="Pfam" id="PF08332">
    <property type="entry name" value="CaMKII_AD"/>
    <property type="match status" value="1"/>
</dbReference>
<dbReference type="InterPro" id="IPR000719">
    <property type="entry name" value="Prot_kinase_dom"/>
</dbReference>